<comment type="caution">
    <text evidence="8">The sequence shown here is derived from an EMBL/GenBank/DDBJ whole genome shotgun (WGS) entry which is preliminary data.</text>
</comment>
<dbReference type="Pfam" id="PF01490">
    <property type="entry name" value="Aa_trans"/>
    <property type="match status" value="1"/>
</dbReference>
<dbReference type="PANTHER" id="PTHR22950:SF479">
    <property type="entry name" value="AMINO ACID TRANSPORTER (EUROFUNG)-RELATED"/>
    <property type="match status" value="1"/>
</dbReference>
<feature type="domain" description="Amino acid transporter transmembrane" evidence="7">
    <location>
        <begin position="46"/>
        <end position="444"/>
    </location>
</feature>
<keyword evidence="9" id="KW-1185">Reference proteome</keyword>
<dbReference type="EMBL" id="JAOQAZ010000018">
    <property type="protein sequence ID" value="KAJ4256850.1"/>
    <property type="molecule type" value="Genomic_DNA"/>
</dbReference>
<dbReference type="PANTHER" id="PTHR22950">
    <property type="entry name" value="AMINO ACID TRANSPORTER"/>
    <property type="match status" value="1"/>
</dbReference>
<evidence type="ECO:0000259" key="7">
    <source>
        <dbReference type="Pfam" id="PF01490"/>
    </source>
</evidence>
<dbReference type="AlphaFoldDB" id="A0A9W8RWF4"/>
<dbReference type="GO" id="GO:0016020">
    <property type="term" value="C:membrane"/>
    <property type="evidence" value="ECO:0007669"/>
    <property type="project" value="UniProtKB-SubCell"/>
</dbReference>
<gene>
    <name evidence="8" type="ORF">NW762_008946</name>
</gene>
<name>A0A9W8RWF4_9HYPO</name>
<dbReference type="GO" id="GO:0015179">
    <property type="term" value="F:L-amino acid transmembrane transporter activity"/>
    <property type="evidence" value="ECO:0007669"/>
    <property type="project" value="TreeGrafter"/>
</dbReference>
<proteinExistence type="inferred from homology"/>
<evidence type="ECO:0000256" key="3">
    <source>
        <dbReference type="ARBA" id="ARBA00022692"/>
    </source>
</evidence>
<dbReference type="InterPro" id="IPR013057">
    <property type="entry name" value="AA_transpt_TM"/>
</dbReference>
<evidence type="ECO:0000256" key="2">
    <source>
        <dbReference type="ARBA" id="ARBA00008066"/>
    </source>
</evidence>
<feature type="transmembrane region" description="Helical" evidence="6">
    <location>
        <begin position="385"/>
        <end position="406"/>
    </location>
</feature>
<dbReference type="OrthoDB" id="655540at2759"/>
<feature type="transmembrane region" description="Helical" evidence="6">
    <location>
        <begin position="312"/>
        <end position="333"/>
    </location>
</feature>
<feature type="transmembrane region" description="Helical" evidence="6">
    <location>
        <begin position="52"/>
        <end position="72"/>
    </location>
</feature>
<evidence type="ECO:0000256" key="4">
    <source>
        <dbReference type="ARBA" id="ARBA00022989"/>
    </source>
</evidence>
<evidence type="ECO:0000256" key="5">
    <source>
        <dbReference type="ARBA" id="ARBA00023136"/>
    </source>
</evidence>
<feature type="transmembrane region" description="Helical" evidence="6">
    <location>
        <begin position="270"/>
        <end position="292"/>
    </location>
</feature>
<protein>
    <recommendedName>
        <fullName evidence="7">Amino acid transporter transmembrane domain-containing protein</fullName>
    </recommendedName>
</protein>
<sequence length="464" mass="50270">MGSIDNIEADNHQGNIQDVDDKSLKGGEMTDAERQITEAGEAKFHRLGWKRLTIVLIVEAIALGALSLPAAFATLGMVAGVICCVSIGFLALYASYVIGQVKLRYPQVHDYADAGRLLMGSFGYWLFSAMFALQVTFVTSSHCLTGTIALRRITQSDICTQVFGAVSAIILLILAIPPSFTDLAILGYIDFASILAAIGVTIISTGIQAHSHTNGGSGSSEATWSAWPKEGVTLTEAFVAICSIVFAYSFATCQFSFMDEMHTPQDYVKSIWTLGLTEIVLYTITGSTIYAFVGPNVKAPALLSASPLISRIVFGLALPVIFISGSINTVVIGRYIHRLIYKNSLNRYINTKSGWATWLAVITAVTILAWLLAEAIPVFEDLLSLASALFTSGFSFYIPAVMWFVLIRKDSWLSRRNLFLTSLNLLVFATGAIVLILGLYATIQDIIDRKSTGETHGSFTCSQS</sequence>
<keyword evidence="5 6" id="KW-0472">Membrane</keyword>
<feature type="transmembrane region" description="Helical" evidence="6">
    <location>
        <begin position="183"/>
        <end position="207"/>
    </location>
</feature>
<accession>A0A9W8RWF4</accession>
<feature type="transmembrane region" description="Helical" evidence="6">
    <location>
        <begin position="158"/>
        <end position="176"/>
    </location>
</feature>
<dbReference type="Proteomes" id="UP001152049">
    <property type="component" value="Unassembled WGS sequence"/>
</dbReference>
<evidence type="ECO:0000313" key="9">
    <source>
        <dbReference type="Proteomes" id="UP001152049"/>
    </source>
</evidence>
<evidence type="ECO:0000256" key="6">
    <source>
        <dbReference type="SAM" id="Phobius"/>
    </source>
</evidence>
<keyword evidence="4 6" id="KW-1133">Transmembrane helix</keyword>
<evidence type="ECO:0000256" key="1">
    <source>
        <dbReference type="ARBA" id="ARBA00004141"/>
    </source>
</evidence>
<feature type="transmembrane region" description="Helical" evidence="6">
    <location>
        <begin position="237"/>
        <end position="258"/>
    </location>
</feature>
<feature type="transmembrane region" description="Helical" evidence="6">
    <location>
        <begin position="354"/>
        <end position="373"/>
    </location>
</feature>
<feature type="transmembrane region" description="Helical" evidence="6">
    <location>
        <begin position="117"/>
        <end position="138"/>
    </location>
</feature>
<keyword evidence="3 6" id="KW-0812">Transmembrane</keyword>
<feature type="transmembrane region" description="Helical" evidence="6">
    <location>
        <begin position="78"/>
        <end position="96"/>
    </location>
</feature>
<reference evidence="8" key="1">
    <citation type="submission" date="2022-09" db="EMBL/GenBank/DDBJ databases">
        <title>Fusarium specimens isolated from Avocado Roots.</title>
        <authorList>
            <person name="Stajich J."/>
            <person name="Roper C."/>
            <person name="Heimlech-Rivalta G."/>
        </authorList>
    </citation>
    <scope>NUCLEOTIDE SEQUENCE</scope>
    <source>
        <strain evidence="8">CF00136</strain>
    </source>
</reference>
<organism evidence="8 9">
    <name type="scientific">Fusarium torreyae</name>
    <dbReference type="NCBI Taxonomy" id="1237075"/>
    <lineage>
        <taxon>Eukaryota</taxon>
        <taxon>Fungi</taxon>
        <taxon>Dikarya</taxon>
        <taxon>Ascomycota</taxon>
        <taxon>Pezizomycotina</taxon>
        <taxon>Sordariomycetes</taxon>
        <taxon>Hypocreomycetidae</taxon>
        <taxon>Hypocreales</taxon>
        <taxon>Nectriaceae</taxon>
        <taxon>Fusarium</taxon>
    </lineage>
</organism>
<evidence type="ECO:0000313" key="8">
    <source>
        <dbReference type="EMBL" id="KAJ4256850.1"/>
    </source>
</evidence>
<feature type="transmembrane region" description="Helical" evidence="6">
    <location>
        <begin position="418"/>
        <end position="441"/>
    </location>
</feature>
<comment type="subcellular location">
    <subcellularLocation>
        <location evidence="1">Membrane</location>
        <topology evidence="1">Multi-pass membrane protein</topology>
    </subcellularLocation>
</comment>
<comment type="similarity">
    <text evidence="2">Belongs to the amino acid/polyamine transporter 2 family.</text>
</comment>